<comment type="caution">
    <text evidence="1">The sequence shown here is derived from an EMBL/GenBank/DDBJ whole genome shotgun (WGS) entry which is preliminary data.</text>
</comment>
<name>A0A8S1EJW4_9PELO</name>
<dbReference type="AlphaFoldDB" id="A0A8S1EJW4"/>
<dbReference type="EMBL" id="CADEPM010000002">
    <property type="protein sequence ID" value="CAB3399707.1"/>
    <property type="molecule type" value="Genomic_DNA"/>
</dbReference>
<proteinExistence type="predicted"/>
<reference evidence="1 2" key="1">
    <citation type="submission" date="2020-04" db="EMBL/GenBank/DDBJ databases">
        <authorList>
            <person name="Laetsch R D."/>
            <person name="Stevens L."/>
            <person name="Kumar S."/>
            <person name="Blaxter L. M."/>
        </authorList>
    </citation>
    <scope>NUCLEOTIDE SEQUENCE [LARGE SCALE GENOMIC DNA]</scope>
</reference>
<protein>
    <submittedName>
        <fullName evidence="1">Uncharacterized protein</fullName>
    </submittedName>
</protein>
<evidence type="ECO:0000313" key="2">
    <source>
        <dbReference type="Proteomes" id="UP000494206"/>
    </source>
</evidence>
<accession>A0A8S1EJW4</accession>
<evidence type="ECO:0000313" key="1">
    <source>
        <dbReference type="EMBL" id="CAB3399707.1"/>
    </source>
</evidence>
<dbReference type="Proteomes" id="UP000494206">
    <property type="component" value="Unassembled WGS sequence"/>
</dbReference>
<sequence length="157" mass="18582">MSLRSHPYQSSRRGEIPTSYRAMLIALTTKSNSLSGADKKLYGCCKSRQMEYIQNRLHVTKKHQEQIDQLSKIAKTRWEFDAVELLKDILHEIRNSEFSLIRVSEPVQAFRREKLLLDMVEKYRERYIRLFPNKANEDHDEIVPEDPFNARFGTRPL</sequence>
<organism evidence="1 2">
    <name type="scientific">Caenorhabditis bovis</name>
    <dbReference type="NCBI Taxonomy" id="2654633"/>
    <lineage>
        <taxon>Eukaryota</taxon>
        <taxon>Metazoa</taxon>
        <taxon>Ecdysozoa</taxon>
        <taxon>Nematoda</taxon>
        <taxon>Chromadorea</taxon>
        <taxon>Rhabditida</taxon>
        <taxon>Rhabditina</taxon>
        <taxon>Rhabditomorpha</taxon>
        <taxon>Rhabditoidea</taxon>
        <taxon>Rhabditidae</taxon>
        <taxon>Peloderinae</taxon>
        <taxon>Caenorhabditis</taxon>
    </lineage>
</organism>
<keyword evidence="2" id="KW-1185">Reference proteome</keyword>
<gene>
    <name evidence="1" type="ORF">CBOVIS_LOCUS2790</name>
</gene>